<dbReference type="EMBL" id="MNBE01000579">
    <property type="protein sequence ID" value="OKP07685.1"/>
    <property type="molecule type" value="Genomic_DNA"/>
</dbReference>
<evidence type="ECO:0000313" key="2">
    <source>
        <dbReference type="Proteomes" id="UP000186955"/>
    </source>
</evidence>
<sequence length="93" mass="10094">MVQRRGGSTSNGDGGRTEHPLLMEQVEKLGGIAKSGASTGDRQRIVDRHRSLSPIILKIQTRSWSLLICSDPVPYLQPPPVGGYSRCVPLSII</sequence>
<organism evidence="1 2">
    <name type="scientific">Penicillium subrubescens</name>
    <dbReference type="NCBI Taxonomy" id="1316194"/>
    <lineage>
        <taxon>Eukaryota</taxon>
        <taxon>Fungi</taxon>
        <taxon>Dikarya</taxon>
        <taxon>Ascomycota</taxon>
        <taxon>Pezizomycotina</taxon>
        <taxon>Eurotiomycetes</taxon>
        <taxon>Eurotiomycetidae</taxon>
        <taxon>Eurotiales</taxon>
        <taxon>Aspergillaceae</taxon>
        <taxon>Penicillium</taxon>
    </lineage>
</organism>
<evidence type="ECO:0000313" key="1">
    <source>
        <dbReference type="EMBL" id="OKP07685.1"/>
    </source>
</evidence>
<keyword evidence="2" id="KW-1185">Reference proteome</keyword>
<protein>
    <submittedName>
        <fullName evidence="1">Uncharacterized protein</fullName>
    </submittedName>
</protein>
<proteinExistence type="predicted"/>
<reference evidence="1 2" key="1">
    <citation type="submission" date="2016-10" db="EMBL/GenBank/DDBJ databases">
        <title>Genome sequence of the ascomycete fungus Penicillium subrubescens.</title>
        <authorList>
            <person name="De Vries R.P."/>
            <person name="Peng M."/>
            <person name="Dilokpimol A."/>
            <person name="Hilden K."/>
            <person name="Makela M.R."/>
            <person name="Grigoriev I."/>
            <person name="Riley R."/>
            <person name="Granchi Z."/>
        </authorList>
    </citation>
    <scope>NUCLEOTIDE SEQUENCE [LARGE SCALE GENOMIC DNA]</scope>
    <source>
        <strain evidence="1 2">CBS 132785</strain>
    </source>
</reference>
<comment type="caution">
    <text evidence="1">The sequence shown here is derived from an EMBL/GenBank/DDBJ whole genome shotgun (WGS) entry which is preliminary data.</text>
</comment>
<accession>A0A1Q5U5B9</accession>
<name>A0A1Q5U5B9_9EURO</name>
<gene>
    <name evidence="1" type="ORF">PENSUB_5800</name>
</gene>
<dbReference type="Proteomes" id="UP000186955">
    <property type="component" value="Unassembled WGS sequence"/>
</dbReference>
<dbReference type="AlphaFoldDB" id="A0A1Q5U5B9"/>